<evidence type="ECO:0000256" key="1">
    <source>
        <dbReference type="ARBA" id="ARBA00010641"/>
    </source>
</evidence>
<keyword evidence="2" id="KW-0805">Transcription regulation</keyword>
<comment type="similarity">
    <text evidence="1">Belongs to the sigma-70 factor family. ECF subfamily.</text>
</comment>
<reference evidence="8" key="1">
    <citation type="journal article" date="2019" name="Int. J. Syst. Evol. Microbiol.">
        <title>The Global Catalogue of Microorganisms (GCM) 10K type strain sequencing project: providing services to taxonomists for standard genome sequencing and annotation.</title>
        <authorList>
            <consortium name="The Broad Institute Genomics Platform"/>
            <consortium name="The Broad Institute Genome Sequencing Center for Infectious Disease"/>
            <person name="Wu L."/>
            <person name="Ma J."/>
        </authorList>
    </citation>
    <scope>NUCLEOTIDE SEQUENCE [LARGE SCALE GENOMIC DNA]</scope>
    <source>
        <strain evidence="8">JCM 16704</strain>
    </source>
</reference>
<dbReference type="Proteomes" id="UP001500101">
    <property type="component" value="Unassembled WGS sequence"/>
</dbReference>
<dbReference type="InterPro" id="IPR014327">
    <property type="entry name" value="RNA_pol_sigma70_bacteroid"/>
</dbReference>
<dbReference type="InterPro" id="IPR036388">
    <property type="entry name" value="WH-like_DNA-bd_sf"/>
</dbReference>
<proteinExistence type="inferred from homology"/>
<accession>A0ABP7YRK3</accession>
<dbReference type="InterPro" id="IPR014284">
    <property type="entry name" value="RNA_pol_sigma-70_dom"/>
</dbReference>
<feature type="domain" description="RNA polymerase sigma-70 region 2" evidence="5">
    <location>
        <begin position="7"/>
        <end position="74"/>
    </location>
</feature>
<dbReference type="Pfam" id="PF08281">
    <property type="entry name" value="Sigma70_r4_2"/>
    <property type="match status" value="1"/>
</dbReference>
<dbReference type="InterPro" id="IPR007627">
    <property type="entry name" value="RNA_pol_sigma70_r2"/>
</dbReference>
<dbReference type="CDD" id="cd06171">
    <property type="entry name" value="Sigma70_r4"/>
    <property type="match status" value="1"/>
</dbReference>
<evidence type="ECO:0000256" key="2">
    <source>
        <dbReference type="ARBA" id="ARBA00023015"/>
    </source>
</evidence>
<dbReference type="RefSeq" id="WP_344674484.1">
    <property type="nucleotide sequence ID" value="NZ_BAAAZI010000007.1"/>
</dbReference>
<dbReference type="NCBIfam" id="TIGR02985">
    <property type="entry name" value="Sig70_bacteroi1"/>
    <property type="match status" value="1"/>
</dbReference>
<gene>
    <name evidence="7" type="ORF">GCM10022216_19210</name>
</gene>
<dbReference type="PANTHER" id="PTHR43133:SF46">
    <property type="entry name" value="RNA POLYMERASE SIGMA-70 FACTOR ECF SUBFAMILY"/>
    <property type="match status" value="1"/>
</dbReference>
<sequence length="174" mass="20583">MLTVEGLFKTYFLRLKSFAINWVKTEDLAKDIVQDAYLVLVEQEGILMKPELVVKSFLYSTVKNLCLNHIRRDQTRNRINSQLPREEIDDFDLMDNLIRSEVMGELYAEIKQLPEGCQHICKLIYFEGKKYEEVAVELNISVNTVKTQRQRALRLLKNRLLYSILYIMLFKLFV</sequence>
<dbReference type="SUPFAM" id="SSF88946">
    <property type="entry name" value="Sigma2 domain of RNA polymerase sigma factors"/>
    <property type="match status" value="1"/>
</dbReference>
<feature type="domain" description="RNA polymerase sigma factor 70 region 4 type 2" evidence="6">
    <location>
        <begin position="105"/>
        <end position="156"/>
    </location>
</feature>
<keyword evidence="8" id="KW-1185">Reference proteome</keyword>
<name>A0ABP7YRK3_9SPHI</name>
<dbReference type="Pfam" id="PF04542">
    <property type="entry name" value="Sigma70_r2"/>
    <property type="match status" value="1"/>
</dbReference>
<evidence type="ECO:0000259" key="6">
    <source>
        <dbReference type="Pfam" id="PF08281"/>
    </source>
</evidence>
<dbReference type="PANTHER" id="PTHR43133">
    <property type="entry name" value="RNA POLYMERASE ECF-TYPE SIGMA FACTO"/>
    <property type="match status" value="1"/>
</dbReference>
<dbReference type="Gene3D" id="1.10.1740.10">
    <property type="match status" value="1"/>
</dbReference>
<dbReference type="InterPro" id="IPR039425">
    <property type="entry name" value="RNA_pol_sigma-70-like"/>
</dbReference>
<dbReference type="NCBIfam" id="TIGR02937">
    <property type="entry name" value="sigma70-ECF"/>
    <property type="match status" value="1"/>
</dbReference>
<protein>
    <submittedName>
        <fullName evidence="7">RNA polymerase sigma-70 factor</fullName>
    </submittedName>
</protein>
<evidence type="ECO:0000259" key="5">
    <source>
        <dbReference type="Pfam" id="PF04542"/>
    </source>
</evidence>
<evidence type="ECO:0000313" key="8">
    <source>
        <dbReference type="Proteomes" id="UP001500101"/>
    </source>
</evidence>
<evidence type="ECO:0000313" key="7">
    <source>
        <dbReference type="EMBL" id="GAA4140281.1"/>
    </source>
</evidence>
<dbReference type="Gene3D" id="1.10.10.10">
    <property type="entry name" value="Winged helix-like DNA-binding domain superfamily/Winged helix DNA-binding domain"/>
    <property type="match status" value="1"/>
</dbReference>
<keyword evidence="4" id="KW-0804">Transcription</keyword>
<dbReference type="InterPro" id="IPR013324">
    <property type="entry name" value="RNA_pol_sigma_r3/r4-like"/>
</dbReference>
<evidence type="ECO:0000256" key="3">
    <source>
        <dbReference type="ARBA" id="ARBA00023082"/>
    </source>
</evidence>
<dbReference type="InterPro" id="IPR013325">
    <property type="entry name" value="RNA_pol_sigma_r2"/>
</dbReference>
<comment type="caution">
    <text evidence="7">The sequence shown here is derived from an EMBL/GenBank/DDBJ whole genome shotgun (WGS) entry which is preliminary data.</text>
</comment>
<evidence type="ECO:0000256" key="4">
    <source>
        <dbReference type="ARBA" id="ARBA00023163"/>
    </source>
</evidence>
<dbReference type="EMBL" id="BAAAZI010000007">
    <property type="protein sequence ID" value="GAA4140281.1"/>
    <property type="molecule type" value="Genomic_DNA"/>
</dbReference>
<keyword evidence="3" id="KW-0731">Sigma factor</keyword>
<dbReference type="SUPFAM" id="SSF88659">
    <property type="entry name" value="Sigma3 and sigma4 domains of RNA polymerase sigma factors"/>
    <property type="match status" value="1"/>
</dbReference>
<organism evidence="7 8">
    <name type="scientific">Sphingobacterium kyonggiense</name>
    <dbReference type="NCBI Taxonomy" id="714075"/>
    <lineage>
        <taxon>Bacteria</taxon>
        <taxon>Pseudomonadati</taxon>
        <taxon>Bacteroidota</taxon>
        <taxon>Sphingobacteriia</taxon>
        <taxon>Sphingobacteriales</taxon>
        <taxon>Sphingobacteriaceae</taxon>
        <taxon>Sphingobacterium</taxon>
    </lineage>
</organism>
<dbReference type="InterPro" id="IPR013249">
    <property type="entry name" value="RNA_pol_sigma70_r4_t2"/>
</dbReference>